<name>A0A7C6EDI0_UNCW3</name>
<dbReference type="CDD" id="cd02440">
    <property type="entry name" value="AdoMet_MTases"/>
    <property type="match status" value="1"/>
</dbReference>
<reference evidence="3" key="1">
    <citation type="journal article" date="2020" name="mSystems">
        <title>Genome- and Community-Level Interaction Insights into Carbon Utilization and Element Cycling Functions of Hydrothermarchaeota in Hydrothermal Sediment.</title>
        <authorList>
            <person name="Zhou Z."/>
            <person name="Liu Y."/>
            <person name="Xu W."/>
            <person name="Pan J."/>
            <person name="Luo Z.H."/>
            <person name="Li M."/>
        </authorList>
    </citation>
    <scope>NUCLEOTIDE SEQUENCE [LARGE SCALE GENOMIC DNA]</scope>
    <source>
        <strain evidence="3">SpSt-876</strain>
    </source>
</reference>
<dbReference type="Gene3D" id="3.40.50.150">
    <property type="entry name" value="Vaccinia Virus protein VP39"/>
    <property type="match status" value="1"/>
</dbReference>
<evidence type="ECO:0000259" key="2">
    <source>
        <dbReference type="Pfam" id="PF13649"/>
    </source>
</evidence>
<accession>A0A7C6EDI0</accession>
<dbReference type="EMBL" id="DTLI01000154">
    <property type="protein sequence ID" value="HHS52500.1"/>
    <property type="molecule type" value="Genomic_DNA"/>
</dbReference>
<evidence type="ECO:0000256" key="1">
    <source>
        <dbReference type="ARBA" id="ARBA00022679"/>
    </source>
</evidence>
<feature type="domain" description="Methyltransferase" evidence="2">
    <location>
        <begin position="41"/>
        <end position="135"/>
    </location>
</feature>
<keyword evidence="3" id="KW-0489">Methyltransferase</keyword>
<dbReference type="InterPro" id="IPR029063">
    <property type="entry name" value="SAM-dependent_MTases_sf"/>
</dbReference>
<keyword evidence="1 3" id="KW-0808">Transferase</keyword>
<dbReference type="AlphaFoldDB" id="A0A7C6EDI0"/>
<sequence length="219" mass="25097">MRLVKKLPTWEEVYRNVESLWGAKPDRILVDYATLIPKGKVLDLGIGEGRNGLFFAKLGYEVEGFDISPTAIKRCIERAKDLNLEIKAKVQDLKKIKIPKGKYSLIISAWVLNFFTKSDAVEIVKKIKAGLTKDGFVYIGVFSIADPGYEKSKKNLEPVDENTFYSPARNYFIHYFTKEEFLSFFSEFKIIYFADGTELDLGHGEPHYHGFIEYLGQKC</sequence>
<dbReference type="GO" id="GO:0032259">
    <property type="term" value="P:methylation"/>
    <property type="evidence" value="ECO:0007669"/>
    <property type="project" value="UniProtKB-KW"/>
</dbReference>
<evidence type="ECO:0000313" key="3">
    <source>
        <dbReference type="EMBL" id="HHS52500.1"/>
    </source>
</evidence>
<dbReference type="PANTHER" id="PTHR43861">
    <property type="entry name" value="TRANS-ACONITATE 2-METHYLTRANSFERASE-RELATED"/>
    <property type="match status" value="1"/>
</dbReference>
<organism evidence="3">
    <name type="scientific">candidate division WOR-3 bacterium</name>
    <dbReference type="NCBI Taxonomy" id="2052148"/>
    <lineage>
        <taxon>Bacteria</taxon>
        <taxon>Bacteria division WOR-3</taxon>
    </lineage>
</organism>
<gene>
    <name evidence="3" type="ORF">ENW73_06510</name>
</gene>
<comment type="caution">
    <text evidence="3">The sequence shown here is derived from an EMBL/GenBank/DDBJ whole genome shotgun (WGS) entry which is preliminary data.</text>
</comment>
<proteinExistence type="predicted"/>
<protein>
    <submittedName>
        <fullName evidence="3">Class I SAM-dependent methyltransferase</fullName>
    </submittedName>
</protein>
<dbReference type="InterPro" id="IPR041698">
    <property type="entry name" value="Methyltransf_25"/>
</dbReference>
<dbReference type="SUPFAM" id="SSF53335">
    <property type="entry name" value="S-adenosyl-L-methionine-dependent methyltransferases"/>
    <property type="match status" value="1"/>
</dbReference>
<dbReference type="GO" id="GO:0008168">
    <property type="term" value="F:methyltransferase activity"/>
    <property type="evidence" value="ECO:0007669"/>
    <property type="project" value="UniProtKB-KW"/>
</dbReference>
<dbReference type="Pfam" id="PF13649">
    <property type="entry name" value="Methyltransf_25"/>
    <property type="match status" value="1"/>
</dbReference>